<feature type="compositionally biased region" description="Low complexity" evidence="1">
    <location>
        <begin position="997"/>
        <end position="1016"/>
    </location>
</feature>
<feature type="compositionally biased region" description="Polar residues" evidence="1">
    <location>
        <begin position="911"/>
        <end position="920"/>
    </location>
</feature>
<sequence>MSPRPSINKAYSMIISEESRRSLSQSSQVSEVNEGTALFSNKGIPTGASMQLNAKGNHGQNHSYVGNDMTALFSNKGNAGASYGQSGGGNHSNSGYKSKRNNLHYDYCNFKGHTRETCYKLNGYLQDFKSKRKGGFGNSANYVSDNLTIPAQEGSTANFAGVSQVQQVQQTSQNLQTGIPQFTQDQYNQILQLLGKQPECSGSSMAAGDSGEQYQRRTKMHVAPPSGDEKPPDQSKKMRNSKAYKPPLGASLKHSPTATNLKIGGAITVAKNRLGASKISKGDSWSNLKIPSRRDHLSSQSAPPHQKSDHSTVGIAGNDDSKNDSFSEMADVNVPAVQMENERPGVRRIDSSSSEPIGEKLAIGISSPTSKEPPCKISAHSTMGIDNHDHSISLGMHQLVVGGDQEFQMIQNQCQTIPNVQESVANPLNQILYGPISSNIRNSNSGHCSDADVRRNANPLSDQISPIPLVGNDSLAPTEVTYQNSPQSTEEIVLSDPLKSPLVPQLTDSSAVARKMACSQLEPTPEVPIQLTHPQNSRMQPHNAKAPQQKNPVPQMPDKNAATVESDQGQLVQSDAVIVDPLASLDSHIEAQYQQSQSTPSGNNSVPPSQNAPLQSDQNNQPPPATQNLPKPIHSQHPRISSNFERPNNSKKNQKHPNYLQETTIPNPPPNTDKAINPLSNPNQNKAKQQVNPPPSPPTVTHSYVTRLRARQEAEKAPIQFSTPVITTKQGKPAVIFKKDDYMIKFADRCKYTVVGKFTNTMPKMELIRKSFITQTELIGGVKIAHFNAKIVYIDLDNEYDHSTVWSKQYMYIQVGKALFLDLASFQKTRGSVVKVKMQLDLTKERPTHWLGYDENQDVNGDGQWLEIQYDNLPSYCTNCRYLGHSMPACPVKLRDLEIQRKKEEDKTAATIPQMSIQQKASEKGESSKQLQNTKQQEKSKKGVQDQNAKPKAVEQQNKVEHQQEVTEVPVDEWQTQKKNNFKGNSQNKKQQQVYIQRQPTAQQQQDVTTDQQMPQHTGMSPINPPVQLERSVDSGAQNQPIPLTPPLPIPPVIGVAEGGKTEPRKDFISPATLTILNATEQQSPENEEVEVLSSEEDYIAQQSDELRKLAKGKAHAASDFSVKPSKSKNKPSQKQRQAMRRQASGISINEPSENNFQSPIAILKRPPDPGSADKSQVYKDPVSDPSLSQPFLEVHNQNRNPENISSEQPTHIPTSVLAATPLEECPPNKYSPEFDEYRPIHSEDEMSGGMEDKGNDTYASFDVEQQYDLLVNTVNGQYDQSDAIDTQNLSPRTYNPSPRLTRIRAAGNTILEPFLDTSHINHYKIQMSMQNAASNINNKIWIFWDQDYSGTVIDHDEQQISIELKHIEAAEPFILTIIYAKCKPILRRPLWDCLRTKAASSWCVIGDFNMIASIEEIIGGIPYQINKSLDFLSMIEDCGLTNLGYYGPRYTWSNGRGPCSIVWKRLDRGMVNDN</sequence>
<feature type="compositionally biased region" description="Polar residues" evidence="1">
    <location>
        <begin position="532"/>
        <end position="552"/>
    </location>
</feature>
<dbReference type="Gene3D" id="3.60.10.10">
    <property type="entry name" value="Endonuclease/exonuclease/phosphatase"/>
    <property type="match status" value="1"/>
</dbReference>
<organism evidence="3 4">
    <name type="scientific">Nicotiana attenuata</name>
    <name type="common">Coyote tobacco</name>
    <dbReference type="NCBI Taxonomy" id="49451"/>
    <lineage>
        <taxon>Eukaryota</taxon>
        <taxon>Viridiplantae</taxon>
        <taxon>Streptophyta</taxon>
        <taxon>Embryophyta</taxon>
        <taxon>Tracheophyta</taxon>
        <taxon>Spermatophyta</taxon>
        <taxon>Magnoliopsida</taxon>
        <taxon>eudicotyledons</taxon>
        <taxon>Gunneridae</taxon>
        <taxon>Pentapetalae</taxon>
        <taxon>asterids</taxon>
        <taxon>lamiids</taxon>
        <taxon>Solanales</taxon>
        <taxon>Solanaceae</taxon>
        <taxon>Nicotianoideae</taxon>
        <taxon>Nicotianeae</taxon>
        <taxon>Nicotiana</taxon>
    </lineage>
</organism>
<dbReference type="PANTHER" id="PTHR34222">
    <property type="entry name" value="GAG_PRE-INTEGRS DOMAIN-CONTAINING PROTEIN"/>
    <property type="match status" value="1"/>
</dbReference>
<accession>A0A314KGN2</accession>
<evidence type="ECO:0000259" key="2">
    <source>
        <dbReference type="Pfam" id="PF14111"/>
    </source>
</evidence>
<reference evidence="3" key="1">
    <citation type="submission" date="2016-11" db="EMBL/GenBank/DDBJ databases">
        <title>The genome of Nicotiana attenuata.</title>
        <authorList>
            <person name="Xu S."/>
            <person name="Brockmoeller T."/>
            <person name="Gaquerel E."/>
            <person name="Navarro A."/>
            <person name="Kuhl H."/>
            <person name="Gase K."/>
            <person name="Ling Z."/>
            <person name="Zhou W."/>
            <person name="Kreitzer C."/>
            <person name="Stanke M."/>
            <person name="Tang H."/>
            <person name="Lyons E."/>
            <person name="Pandey P."/>
            <person name="Pandey S.P."/>
            <person name="Timmermann B."/>
            <person name="Baldwin I.T."/>
        </authorList>
    </citation>
    <scope>NUCLEOTIDE SEQUENCE [LARGE SCALE GENOMIC DNA]</scope>
    <source>
        <strain evidence="3">UT</strain>
    </source>
</reference>
<protein>
    <recommendedName>
        <fullName evidence="2">DUF4283 domain-containing protein</fullName>
    </recommendedName>
</protein>
<feature type="region of interest" description="Disordered" evidence="1">
    <location>
        <begin position="591"/>
        <end position="702"/>
    </location>
</feature>
<evidence type="ECO:0000313" key="4">
    <source>
        <dbReference type="Proteomes" id="UP000187609"/>
    </source>
</evidence>
<feature type="compositionally biased region" description="Polar residues" evidence="1">
    <location>
        <begin position="638"/>
        <end position="651"/>
    </location>
</feature>
<feature type="region of interest" description="Disordered" evidence="1">
    <location>
        <begin position="280"/>
        <end position="326"/>
    </location>
</feature>
<feature type="compositionally biased region" description="Polar residues" evidence="1">
    <location>
        <begin position="977"/>
        <end position="996"/>
    </location>
</feature>
<evidence type="ECO:0000313" key="3">
    <source>
        <dbReference type="EMBL" id="OIT28453.1"/>
    </source>
</evidence>
<dbReference type="STRING" id="49451.A0A314KGN2"/>
<feature type="compositionally biased region" description="Polar residues" evidence="1">
    <location>
        <begin position="592"/>
        <end position="620"/>
    </location>
</feature>
<proteinExistence type="predicted"/>
<feature type="compositionally biased region" description="Basic and acidic residues" evidence="1">
    <location>
        <begin position="227"/>
        <end position="236"/>
    </location>
</feature>
<dbReference type="PANTHER" id="PTHR34222:SF82">
    <property type="entry name" value="CCHC-TYPE DOMAIN-CONTAINING PROTEIN"/>
    <property type="match status" value="1"/>
</dbReference>
<feature type="region of interest" description="Disordered" evidence="1">
    <location>
        <begin position="1108"/>
        <end position="1190"/>
    </location>
</feature>
<feature type="region of interest" description="Disordered" evidence="1">
    <location>
        <begin position="524"/>
        <end position="569"/>
    </location>
</feature>
<dbReference type="Gramene" id="OIT28453">
    <property type="protein sequence ID" value="OIT28453"/>
    <property type="gene ID" value="A4A49_18481"/>
</dbReference>
<gene>
    <name evidence="3" type="ORF">A4A49_18481</name>
</gene>
<evidence type="ECO:0000256" key="1">
    <source>
        <dbReference type="SAM" id="MobiDB-lite"/>
    </source>
</evidence>
<comment type="caution">
    <text evidence="3">The sequence shown here is derived from an EMBL/GenBank/DDBJ whole genome shotgun (WGS) entry which is preliminary data.</text>
</comment>
<dbReference type="InterPro" id="IPR025558">
    <property type="entry name" value="DUF4283"/>
</dbReference>
<dbReference type="Pfam" id="PF14111">
    <property type="entry name" value="DUF4283"/>
    <property type="match status" value="1"/>
</dbReference>
<feature type="compositionally biased region" description="Basic residues" evidence="1">
    <location>
        <begin position="1126"/>
        <end position="1140"/>
    </location>
</feature>
<dbReference type="InterPro" id="IPR036691">
    <property type="entry name" value="Endo/exonu/phosph_ase_sf"/>
</dbReference>
<dbReference type="Proteomes" id="UP000187609">
    <property type="component" value="Unassembled WGS sequence"/>
</dbReference>
<dbReference type="EMBL" id="MJEQ01002060">
    <property type="protein sequence ID" value="OIT28453.1"/>
    <property type="molecule type" value="Genomic_DNA"/>
</dbReference>
<feature type="region of interest" description="Disordered" evidence="1">
    <location>
        <begin position="443"/>
        <end position="472"/>
    </location>
</feature>
<feature type="region of interest" description="Disordered" evidence="1">
    <location>
        <begin position="199"/>
        <end position="257"/>
    </location>
</feature>
<feature type="region of interest" description="Disordered" evidence="1">
    <location>
        <begin position="904"/>
        <end position="1027"/>
    </location>
</feature>
<name>A0A314KGN2_NICAT</name>
<feature type="compositionally biased region" description="Polar residues" evidence="1">
    <location>
        <begin position="678"/>
        <end position="691"/>
    </location>
</feature>
<keyword evidence="4" id="KW-1185">Reference proteome</keyword>
<feature type="domain" description="DUF4283" evidence="2">
    <location>
        <begin position="748"/>
        <end position="814"/>
    </location>
</feature>
<dbReference type="SUPFAM" id="SSF56219">
    <property type="entry name" value="DNase I-like"/>
    <property type="match status" value="1"/>
</dbReference>
<feature type="compositionally biased region" description="Polar residues" evidence="1">
    <location>
        <begin position="1145"/>
        <end position="1159"/>
    </location>
</feature>